<name>A0A6L5GS02_9FIRM</name>
<dbReference type="PANTHER" id="PTHR30486">
    <property type="entry name" value="TWITCHING MOTILITY PROTEIN PILT"/>
    <property type="match status" value="1"/>
</dbReference>
<comment type="similarity">
    <text evidence="1">Belongs to the GSP E family.</text>
</comment>
<dbReference type="InterPro" id="IPR050921">
    <property type="entry name" value="T4SS_GSP_E_ATPase"/>
</dbReference>
<dbReference type="InterPro" id="IPR027417">
    <property type="entry name" value="P-loop_NTPase"/>
</dbReference>
<dbReference type="PROSITE" id="PS00662">
    <property type="entry name" value="T2SP_E"/>
    <property type="match status" value="1"/>
</dbReference>
<evidence type="ECO:0000259" key="2">
    <source>
        <dbReference type="PROSITE" id="PS00662"/>
    </source>
</evidence>
<dbReference type="GO" id="GO:0005524">
    <property type="term" value="F:ATP binding"/>
    <property type="evidence" value="ECO:0007669"/>
    <property type="project" value="InterPro"/>
</dbReference>
<reference evidence="3" key="1">
    <citation type="journal article" date="2020" name="Appl. Environ. Microbiol.">
        <title>Medium-Chain Fatty Acid Synthesis by 'Candidatus Weimeria bifida' gen. nov., sp. nov., and 'Candidatus Pseudoramibacter fermentans' sp. nov.</title>
        <authorList>
            <person name="Scarborough M.J."/>
            <person name="Myers K.S."/>
            <person name="Donohue T.J."/>
            <person name="Noguera D.R."/>
        </authorList>
    </citation>
    <scope>NUCLEOTIDE SEQUENCE</scope>
    <source>
        <strain evidence="3">EUB1.1</strain>
    </source>
</reference>
<dbReference type="Pfam" id="PF00437">
    <property type="entry name" value="T2SSE"/>
    <property type="match status" value="1"/>
</dbReference>
<dbReference type="GO" id="GO:0016887">
    <property type="term" value="F:ATP hydrolysis activity"/>
    <property type="evidence" value="ECO:0007669"/>
    <property type="project" value="InterPro"/>
</dbReference>
<dbReference type="PANTHER" id="PTHR30486:SF16">
    <property type="entry name" value="TWITCHING MOTILITY PROTEIN PILT"/>
    <property type="match status" value="1"/>
</dbReference>
<evidence type="ECO:0000256" key="1">
    <source>
        <dbReference type="ARBA" id="ARBA00006611"/>
    </source>
</evidence>
<proteinExistence type="inferred from homology"/>
<dbReference type="Gene3D" id="3.30.450.90">
    <property type="match status" value="1"/>
</dbReference>
<dbReference type="InterPro" id="IPR001482">
    <property type="entry name" value="T2SS/T4SS_dom"/>
</dbReference>
<protein>
    <submittedName>
        <fullName evidence="3">PilT/PilU family type 4a pilus ATPase</fullName>
    </submittedName>
</protein>
<comment type="caution">
    <text evidence="3">The sequence shown here is derived from an EMBL/GenBank/DDBJ whole genome shotgun (WGS) entry which is preliminary data.</text>
</comment>
<evidence type="ECO:0000313" key="3">
    <source>
        <dbReference type="EMBL" id="MQM73007.1"/>
    </source>
</evidence>
<gene>
    <name evidence="3" type="ORF">FRC53_06215</name>
</gene>
<dbReference type="EMBL" id="VOGB01000004">
    <property type="protein sequence ID" value="MQM73007.1"/>
    <property type="molecule type" value="Genomic_DNA"/>
</dbReference>
<accession>A0A6L5GS02</accession>
<keyword evidence="4" id="KW-1185">Reference proteome</keyword>
<dbReference type="InterPro" id="IPR003593">
    <property type="entry name" value="AAA+_ATPase"/>
</dbReference>
<sequence length="354" mass="39956">MQAYKWIEKAYRHRASDVHFSIDEHPKCRIDGTLRNLDQAVLDRKDCRELARELIGENGALIKKLKQHGSVDFARDVGKIRCRINVYSQRGSLAAAIRLLPEVIPALETLGLPSIVQRFWQIPKGLVLICGPTGSGKSTTLASILNQINQSKPVHIMTLEDPIEYLYPKGRAMIHQREIGSDVIDYRQGLRAALREDPDVLLIGEMRDAETVKIALEAAETGHLIFSTLHTPTADGAIDRMLSLFPDQNQAAQIRQVLSMNLKAVLWQQLLPNKNRTGRVCASEVLVATTAVQNLIRQNEREQLYNFMMTESRFGSQTMEADLLRLWKDGAISDQTAVYFARDAKRMKETLKKS</sequence>
<dbReference type="NCBIfam" id="TIGR01420">
    <property type="entry name" value="pilT_fam"/>
    <property type="match status" value="1"/>
</dbReference>
<dbReference type="Gene3D" id="3.40.50.300">
    <property type="entry name" value="P-loop containing nucleotide triphosphate hydrolases"/>
    <property type="match status" value="1"/>
</dbReference>
<dbReference type="AlphaFoldDB" id="A0A6L5GS02"/>
<dbReference type="Proteomes" id="UP000473648">
    <property type="component" value="Unassembled WGS sequence"/>
</dbReference>
<dbReference type="SUPFAM" id="SSF52540">
    <property type="entry name" value="P-loop containing nucleoside triphosphate hydrolases"/>
    <property type="match status" value="1"/>
</dbReference>
<evidence type="ECO:0000313" key="4">
    <source>
        <dbReference type="Proteomes" id="UP000473648"/>
    </source>
</evidence>
<dbReference type="SMART" id="SM00382">
    <property type="entry name" value="AAA"/>
    <property type="match status" value="1"/>
</dbReference>
<organism evidence="3 4">
    <name type="scientific">Candidatus Pseudoramibacter fermentans</name>
    <dbReference type="NCBI Taxonomy" id="2594427"/>
    <lineage>
        <taxon>Bacteria</taxon>
        <taxon>Bacillati</taxon>
        <taxon>Bacillota</taxon>
        <taxon>Clostridia</taxon>
        <taxon>Eubacteriales</taxon>
        <taxon>Eubacteriaceae</taxon>
        <taxon>Pseudoramibacter</taxon>
    </lineage>
</organism>
<dbReference type="CDD" id="cd01131">
    <property type="entry name" value="PilT"/>
    <property type="match status" value="1"/>
</dbReference>
<feature type="domain" description="Bacterial type II secretion system protein E" evidence="2">
    <location>
        <begin position="194"/>
        <end position="208"/>
    </location>
</feature>
<dbReference type="InterPro" id="IPR006321">
    <property type="entry name" value="PilT/PilU"/>
</dbReference>